<keyword evidence="2" id="KW-1185">Reference proteome</keyword>
<name>A0A0C9PRZ5_9HYME</name>
<dbReference type="RefSeq" id="XP_011312314.1">
    <property type="nucleotide sequence ID" value="XM_011314012.1"/>
</dbReference>
<dbReference type="GeneID" id="105272108"/>
<dbReference type="Proteomes" id="UP000694866">
    <property type="component" value="Unplaced"/>
</dbReference>
<dbReference type="AlphaFoldDB" id="A0A0C9PRZ5"/>
<evidence type="ECO:0000313" key="3">
    <source>
        <dbReference type="RefSeq" id="XP_011312314.1"/>
    </source>
</evidence>
<proteinExistence type="predicted"/>
<organism evidence="1">
    <name type="scientific">Fopius arisanus</name>
    <dbReference type="NCBI Taxonomy" id="64838"/>
    <lineage>
        <taxon>Eukaryota</taxon>
        <taxon>Metazoa</taxon>
        <taxon>Ecdysozoa</taxon>
        <taxon>Arthropoda</taxon>
        <taxon>Hexapoda</taxon>
        <taxon>Insecta</taxon>
        <taxon>Pterygota</taxon>
        <taxon>Neoptera</taxon>
        <taxon>Endopterygota</taxon>
        <taxon>Hymenoptera</taxon>
        <taxon>Apocrita</taxon>
        <taxon>Ichneumonoidea</taxon>
        <taxon>Braconidae</taxon>
        <taxon>Opiinae</taxon>
        <taxon>Fopius</taxon>
    </lineage>
</organism>
<accession>A0A9R1U8H5</accession>
<dbReference type="OrthoDB" id="7697863at2759"/>
<gene>
    <name evidence="1" type="primary">KTR4</name>
    <name evidence="3 4" type="synonym">LOC105272108</name>
    <name evidence="1" type="ORF">g.17893</name>
</gene>
<dbReference type="EMBL" id="GBYB01004143">
    <property type="protein sequence ID" value="JAG73910.1"/>
    <property type="molecule type" value="Transcribed_RNA"/>
</dbReference>
<evidence type="ECO:0000313" key="2">
    <source>
        <dbReference type="Proteomes" id="UP000694866"/>
    </source>
</evidence>
<reference evidence="3 4" key="2">
    <citation type="submission" date="2025-04" db="UniProtKB">
        <authorList>
            <consortium name="RefSeq"/>
        </authorList>
    </citation>
    <scope>IDENTIFICATION</scope>
    <source>
        <strain evidence="3 4">USDA-PBARC FA_bdor</strain>
        <tissue evidence="3 4">Whole organism</tissue>
    </source>
</reference>
<accession>A0A9R1TND4</accession>
<accession>A0A0C9PRZ5</accession>
<dbReference type="KEGG" id="fas:105272108"/>
<reference evidence="1" key="1">
    <citation type="submission" date="2015-01" db="EMBL/GenBank/DDBJ databases">
        <title>Transcriptome Assembly of Fopius arisanus.</title>
        <authorList>
            <person name="Geib S."/>
        </authorList>
    </citation>
    <scope>NUCLEOTIDE SEQUENCE</scope>
</reference>
<protein>
    <submittedName>
        <fullName evidence="1">KTR4 protein</fullName>
    </submittedName>
</protein>
<dbReference type="RefSeq" id="XP_011312315.1">
    <property type="nucleotide sequence ID" value="XM_011314013.1"/>
</dbReference>
<sequence>MASAADKLHYDNYAFSTDRESSVERIFTEENRLSTSKKLTKKSVHEELTDASFDMVSNSIDRNKENELDSCAKTSIENTGSSKKQSESPRRENFALFDAEILEDKEYRQRIKNRIKHMIPRERNYDTHHLSTILRVYLKKELVLSTFTSVRAKNEKVPLKDTHFYKCLLSVHTRVLGENMSEQKFRVHLKASLNSAKDWDGGRAFRRG</sequence>
<evidence type="ECO:0000313" key="1">
    <source>
        <dbReference type="EMBL" id="JAG73910.1"/>
    </source>
</evidence>
<evidence type="ECO:0000313" key="4">
    <source>
        <dbReference type="RefSeq" id="XP_011312315.1"/>
    </source>
</evidence>